<proteinExistence type="predicted"/>
<evidence type="ECO:0000313" key="4">
    <source>
        <dbReference type="Proteomes" id="UP001567538"/>
    </source>
</evidence>
<dbReference type="InterPro" id="IPR039607">
    <property type="entry name" value="VQ_8/17/18/20/21/25"/>
</dbReference>
<feature type="region of interest" description="Disordered" evidence="1">
    <location>
        <begin position="1"/>
        <end position="55"/>
    </location>
</feature>
<dbReference type="PANTHER" id="PTHR33143">
    <property type="entry name" value="F16F4.1 PROTEIN-RELATED"/>
    <property type="match status" value="1"/>
</dbReference>
<dbReference type="PANTHER" id="PTHR33143:SF63">
    <property type="entry name" value="F16F4.1 PROTEIN"/>
    <property type="match status" value="1"/>
</dbReference>
<dbReference type="Pfam" id="PF05678">
    <property type="entry name" value="VQ"/>
    <property type="match status" value="1"/>
</dbReference>
<dbReference type="Proteomes" id="UP001567538">
    <property type="component" value="Unassembled WGS sequence"/>
</dbReference>
<comment type="caution">
    <text evidence="3">The sequence shown here is derived from an EMBL/GenBank/DDBJ whole genome shotgun (WGS) entry which is preliminary data.</text>
</comment>
<evidence type="ECO:0000256" key="1">
    <source>
        <dbReference type="SAM" id="MobiDB-lite"/>
    </source>
</evidence>
<dbReference type="InterPro" id="IPR008889">
    <property type="entry name" value="VQ"/>
</dbReference>
<gene>
    <name evidence="3" type="ORF">AAHA92_03904</name>
</gene>
<protein>
    <recommendedName>
        <fullName evidence="2">VQ domain-containing protein</fullName>
    </recommendedName>
</protein>
<dbReference type="EMBL" id="JBEAFC010000003">
    <property type="protein sequence ID" value="KAL1561165.1"/>
    <property type="molecule type" value="Genomic_DNA"/>
</dbReference>
<evidence type="ECO:0000313" key="3">
    <source>
        <dbReference type="EMBL" id="KAL1561165.1"/>
    </source>
</evidence>
<evidence type="ECO:0000259" key="2">
    <source>
        <dbReference type="Pfam" id="PF05678"/>
    </source>
</evidence>
<reference evidence="3 4" key="1">
    <citation type="submission" date="2024-06" db="EMBL/GenBank/DDBJ databases">
        <title>A chromosome level genome sequence of Diviner's sage (Salvia divinorum).</title>
        <authorList>
            <person name="Ford S.A."/>
            <person name="Ro D.-K."/>
            <person name="Ness R.W."/>
            <person name="Phillips M.A."/>
        </authorList>
    </citation>
    <scope>NUCLEOTIDE SEQUENCE [LARGE SCALE GENOMIC DNA]</scope>
    <source>
        <strain evidence="3">SAF-2024a</strain>
        <tissue evidence="3">Leaf</tissue>
    </source>
</reference>
<keyword evidence="4" id="KW-1185">Reference proteome</keyword>
<accession>A0ABD1HXF6</accession>
<feature type="domain" description="VQ" evidence="2">
    <location>
        <begin position="59"/>
        <end position="84"/>
    </location>
</feature>
<organism evidence="3 4">
    <name type="scientific">Salvia divinorum</name>
    <name type="common">Maria pastora</name>
    <name type="synonym">Diviner's sage</name>
    <dbReference type="NCBI Taxonomy" id="28513"/>
    <lineage>
        <taxon>Eukaryota</taxon>
        <taxon>Viridiplantae</taxon>
        <taxon>Streptophyta</taxon>
        <taxon>Embryophyta</taxon>
        <taxon>Tracheophyta</taxon>
        <taxon>Spermatophyta</taxon>
        <taxon>Magnoliopsida</taxon>
        <taxon>eudicotyledons</taxon>
        <taxon>Gunneridae</taxon>
        <taxon>Pentapetalae</taxon>
        <taxon>asterids</taxon>
        <taxon>lamiids</taxon>
        <taxon>Lamiales</taxon>
        <taxon>Lamiaceae</taxon>
        <taxon>Nepetoideae</taxon>
        <taxon>Mentheae</taxon>
        <taxon>Salviinae</taxon>
        <taxon>Salvia</taxon>
        <taxon>Salvia subgen. Calosphace</taxon>
    </lineage>
</organism>
<feature type="region of interest" description="Disordered" evidence="1">
    <location>
        <begin position="82"/>
        <end position="102"/>
    </location>
</feature>
<name>A0ABD1HXF6_SALDI</name>
<dbReference type="AlphaFoldDB" id="A0ABD1HXF6"/>
<sequence length="161" mass="17307">MSDAAPSRHHLRGARPPPLSLSRQSHSIRKQKAALPPPPAEANSHRRHPPPPPVIIYAVSPKKISVEPGEFKAVVQRLTGLNSSSSGAAPTNAPPQPDFRGTGGGVFMPEFSGGGAEMPQNLLWNGTDFDHLHGNRNVNNLMTNMASSSSNFDVINYLYDI</sequence>